<evidence type="ECO:0000256" key="7">
    <source>
        <dbReference type="ARBA" id="ARBA00035189"/>
    </source>
</evidence>
<keyword evidence="8" id="KW-1185">Reference proteome</keyword>
<comment type="subcellular location">
    <subcellularLocation>
        <location evidence="1">Mitochondrion</location>
    </subcellularLocation>
</comment>
<reference evidence="9" key="1">
    <citation type="submission" date="2016-11" db="UniProtKB">
        <authorList>
            <consortium name="WormBaseParasite"/>
        </authorList>
    </citation>
    <scope>IDENTIFICATION</scope>
</reference>
<protein>
    <recommendedName>
        <fullName evidence="7">Large ribosomal subunit protein mL42</fullName>
    </recommendedName>
</protein>
<dbReference type="PANTHER" id="PTHR13450">
    <property type="entry name" value="MITOCHONDRIAL 39S RIBOSOMAL PROTEIN L42"/>
    <property type="match status" value="1"/>
</dbReference>
<keyword evidence="4" id="KW-0689">Ribosomal protein</keyword>
<accession>A0A1I7Y3T7</accession>
<keyword evidence="5" id="KW-0496">Mitochondrion</keyword>
<keyword evidence="3" id="KW-0809">Transit peptide</keyword>
<organism evidence="8 9">
    <name type="scientific">Steinernema glaseri</name>
    <dbReference type="NCBI Taxonomy" id="37863"/>
    <lineage>
        <taxon>Eukaryota</taxon>
        <taxon>Metazoa</taxon>
        <taxon>Ecdysozoa</taxon>
        <taxon>Nematoda</taxon>
        <taxon>Chromadorea</taxon>
        <taxon>Rhabditida</taxon>
        <taxon>Tylenchina</taxon>
        <taxon>Panagrolaimomorpha</taxon>
        <taxon>Strongyloidoidea</taxon>
        <taxon>Steinernematidae</taxon>
        <taxon>Steinernema</taxon>
    </lineage>
</organism>
<evidence type="ECO:0000313" key="9">
    <source>
        <dbReference type="WBParaSite" id="L893_g12447.t1"/>
    </source>
</evidence>
<sequence>MQSICPRLTPLRALGRIANSRASSSKPAVDLSKPQVVVCPNGVIACWHPKTSFPYEHTRPIEMADLSFEKNRKESVYNDAVMSDYEKSKMRQGPNNAELREIFYTNKHEWYTRTREERLYDVAAPVPERKK</sequence>
<name>A0A1I7Y3T7_9BILA</name>
<dbReference type="WBParaSite" id="L893_g12447.t1">
    <property type="protein sequence ID" value="L893_g12447.t1"/>
    <property type="gene ID" value="L893_g12447"/>
</dbReference>
<dbReference type="Proteomes" id="UP000095287">
    <property type="component" value="Unplaced"/>
</dbReference>
<dbReference type="Pfam" id="PF10210">
    <property type="entry name" value="MRP-S32"/>
    <property type="match status" value="1"/>
</dbReference>
<dbReference type="PANTHER" id="PTHR13450:SF4">
    <property type="entry name" value="LARGE RIBOSOMAL SUBUNIT PROTEIN ML42"/>
    <property type="match status" value="1"/>
</dbReference>
<evidence type="ECO:0000256" key="5">
    <source>
        <dbReference type="ARBA" id="ARBA00023128"/>
    </source>
</evidence>
<evidence type="ECO:0000313" key="8">
    <source>
        <dbReference type="Proteomes" id="UP000095287"/>
    </source>
</evidence>
<comment type="similarity">
    <text evidence="2">Belongs to the mitochondrion-specific ribosomal protein mL42 family.</text>
</comment>
<evidence type="ECO:0000256" key="2">
    <source>
        <dbReference type="ARBA" id="ARBA00005556"/>
    </source>
</evidence>
<dbReference type="InterPro" id="IPR019346">
    <property type="entry name" value="Ribosomal_mL42"/>
</dbReference>
<proteinExistence type="inferred from homology"/>
<keyword evidence="6" id="KW-0687">Ribonucleoprotein</keyword>
<evidence type="ECO:0000256" key="6">
    <source>
        <dbReference type="ARBA" id="ARBA00023274"/>
    </source>
</evidence>
<dbReference type="AlphaFoldDB" id="A0A1I7Y3T7"/>
<evidence type="ECO:0000256" key="4">
    <source>
        <dbReference type="ARBA" id="ARBA00022980"/>
    </source>
</evidence>
<dbReference type="GO" id="GO:0005762">
    <property type="term" value="C:mitochondrial large ribosomal subunit"/>
    <property type="evidence" value="ECO:0007669"/>
    <property type="project" value="TreeGrafter"/>
</dbReference>
<evidence type="ECO:0000256" key="3">
    <source>
        <dbReference type="ARBA" id="ARBA00022946"/>
    </source>
</evidence>
<evidence type="ECO:0000256" key="1">
    <source>
        <dbReference type="ARBA" id="ARBA00004173"/>
    </source>
</evidence>